<accession>A0A6M8FLQ0</accession>
<evidence type="ECO:0000256" key="1">
    <source>
        <dbReference type="ARBA" id="ARBA00010333"/>
    </source>
</evidence>
<dbReference type="PANTHER" id="PTHR35936:SF6">
    <property type="entry name" value="AMINO ACID ABC TRANSPORTER SUBSTRATE-BINDING PAAT FAMILY PROTEIN"/>
    <property type="match status" value="1"/>
</dbReference>
<feature type="domain" description="Solute-binding protein family 3/N-terminal" evidence="3">
    <location>
        <begin position="42"/>
        <end position="266"/>
    </location>
</feature>
<dbReference type="SMART" id="SM00062">
    <property type="entry name" value="PBPb"/>
    <property type="match status" value="1"/>
</dbReference>
<reference evidence="4" key="1">
    <citation type="submission" date="2020-07" db="EMBL/GenBank/DDBJ databases">
        <title>Nitrate ammonifying Pseudomonas campi sp. nov. isolated from German agricultural grassland.</title>
        <authorList>
            <person name="Timsy T."/>
            <person name="Ulrich A."/>
            <person name="Spanner T."/>
            <person name="Foesel B."/>
            <person name="Kolb S."/>
            <person name="Horn M.A."/>
            <person name="Behrendt U."/>
        </authorList>
    </citation>
    <scope>NUCLEOTIDE SEQUENCE</scope>
    <source>
        <strain evidence="4">S1-A32-2</strain>
    </source>
</reference>
<dbReference type="Pfam" id="PF00497">
    <property type="entry name" value="SBP_bac_3"/>
    <property type="match status" value="1"/>
</dbReference>
<dbReference type="EMBL" id="CP053697">
    <property type="protein sequence ID" value="QKE64920.1"/>
    <property type="molecule type" value="Genomic_DNA"/>
</dbReference>
<evidence type="ECO:0000256" key="2">
    <source>
        <dbReference type="ARBA" id="ARBA00022729"/>
    </source>
</evidence>
<evidence type="ECO:0000313" key="4">
    <source>
        <dbReference type="EMBL" id="QKE64920.1"/>
    </source>
</evidence>
<gene>
    <name evidence="4" type="ORF">HNE05_16700</name>
</gene>
<comment type="similarity">
    <text evidence="1">Belongs to the bacterial solute-binding protein 3 family.</text>
</comment>
<proteinExistence type="inferred from homology"/>
<name>A0A6M8FLQ0_9GAMM</name>
<dbReference type="PANTHER" id="PTHR35936">
    <property type="entry name" value="MEMBRANE-BOUND LYTIC MUREIN TRANSGLYCOSYLASE F"/>
    <property type="match status" value="1"/>
</dbReference>
<dbReference type="Gene3D" id="3.40.190.10">
    <property type="entry name" value="Periplasmic binding protein-like II"/>
    <property type="match status" value="2"/>
</dbReference>
<protein>
    <submittedName>
        <fullName evidence="4">Transporter substrate-binding domain-containing protein</fullName>
    </submittedName>
</protein>
<evidence type="ECO:0000259" key="3">
    <source>
        <dbReference type="SMART" id="SM00062"/>
    </source>
</evidence>
<dbReference type="InterPro" id="IPR001638">
    <property type="entry name" value="Solute-binding_3/MltF_N"/>
</dbReference>
<sequence length="269" mass="30649">MVRQYPGRDAHVLDRPARHLRLRLLSALLCLCLPGWAVADDVLRIGAEDDWYPYTALRDGQVQGMSVDIVRAAFAATNTRIELQPYPYSRCMELTRIGQLAACFNTAPDARIASEFRLPQEALFSDDILLWANSNQAAPVTDLKQLAGRKVAVTIGYEYGSAFDSNRDLLRVPVRRDRNGFRMLQHDRVEFTAAYRGTAQALFREEPELRGAFSLVATLLQAKLYLSFSRYHPQAEAMQQRFDQGMRIIKDNGRYQQILAQWQHQQAAD</sequence>
<keyword evidence="2" id="KW-0732">Signal</keyword>
<keyword evidence="5" id="KW-1185">Reference proteome</keyword>
<dbReference type="KEGG" id="pcam:HNE05_16700"/>
<dbReference type="SUPFAM" id="SSF53850">
    <property type="entry name" value="Periplasmic binding protein-like II"/>
    <property type="match status" value="1"/>
</dbReference>
<evidence type="ECO:0000313" key="5">
    <source>
        <dbReference type="Proteomes" id="UP000501379"/>
    </source>
</evidence>
<dbReference type="AlphaFoldDB" id="A0A6M8FLQ0"/>
<dbReference type="Proteomes" id="UP000501379">
    <property type="component" value="Chromosome"/>
</dbReference>
<organism evidence="4 5">
    <name type="scientific">Aquipseudomonas campi</name>
    <dbReference type="NCBI Taxonomy" id="2731681"/>
    <lineage>
        <taxon>Bacteria</taxon>
        <taxon>Pseudomonadati</taxon>
        <taxon>Pseudomonadota</taxon>
        <taxon>Gammaproteobacteria</taxon>
        <taxon>Pseudomonadales</taxon>
        <taxon>Pseudomonadaceae</taxon>
        <taxon>Aquipseudomonas</taxon>
    </lineage>
</organism>